<sequence length="711" mass="81650">MKNTYAALSPYCYLHSVILAASFTHQNALTMKDKVFIRSAARKWRRNHLINSGFKLVFGSLLLAFIWTSFFPIYPLEDPMTLSSTSVEQIQSQLTNTLHRTEAKGNHSIDLINAPSLQKIDPTYALATGTCDDRAYFPKILHGNRYVHVSEPMEEVPARTNEVFFMLNGQNDGLYISYNEKFECIHAAAAFAAISLGADANLLGNGVRLYSQIGFPILNTVSLKKANRIVHILLDYQLWTWPGIRIGYKYKLESGVVLTTIGLSPKVFDVENFFTAKEGARIIEEGSIELDQDNENQGQTYKSAFLRQSRITENFQRRGAQITRSPSPSFVETLHLVRYGVGDLYRQHLDVLQSREFVPARWNAFTYNDFAAWALWAGNKIQHLGVKVPQDFNIGGRFFPALHDVNGFHLELLNLFRRQASKTNFFLAHLDEAWDEWLAVNINRHATDIISILLAEGNRPEYLPFIVKAWERAVALPELRYTFPPKQVNGLSHYYNWIRWAKERISFYDDSLPKHVRPGSRLYPSYLDNFQTTLLGYVLEDYDEQMINRLTDDLWYDWLITNRAQPEVLGKVLQTFSGFVKLVIRSWEARAQIPKLRYTIPPYVKDFQPQRYATLSMYLSDEAIRGGETVFPYSADHNHDTKIQSKEMPECSTGLVVRSRALHATLFYSQTPEDDIDNMSIHADCPLEEGTKWVSNLFMWNANADEGALLW</sequence>
<gene>
    <name evidence="4" type="primary">AlNc14C15G1714</name>
    <name evidence="4" type="ORF">ALNC14_019670</name>
</gene>
<dbReference type="PANTHER" id="PTHR10869:SF226">
    <property type="entry name" value="PROLYL 4-HYDROXYLASE ALPHA SUBUNIT DOMAIN-CONTAINING PROTEIN"/>
    <property type="match status" value="1"/>
</dbReference>
<evidence type="ECO:0000256" key="3">
    <source>
        <dbReference type="SAM" id="Phobius"/>
    </source>
</evidence>
<proteinExistence type="predicted"/>
<reference evidence="4" key="2">
    <citation type="submission" date="2011-02" db="EMBL/GenBank/DDBJ databases">
        <authorList>
            <person name="MacLean D."/>
        </authorList>
    </citation>
    <scope>NUCLEOTIDE SEQUENCE</scope>
</reference>
<dbReference type="HOGENOM" id="CLU_025024_0_0_1"/>
<dbReference type="InterPro" id="IPR045054">
    <property type="entry name" value="P4HA-like"/>
</dbReference>
<keyword evidence="3" id="KW-1133">Transmembrane helix</keyword>
<accession>F0W427</accession>
<dbReference type="AlphaFoldDB" id="F0W427"/>
<dbReference type="GO" id="GO:0046872">
    <property type="term" value="F:metal ion binding"/>
    <property type="evidence" value="ECO:0007669"/>
    <property type="project" value="UniProtKB-KW"/>
</dbReference>
<dbReference type="Gene3D" id="2.60.120.620">
    <property type="entry name" value="q2cbj1_9rhob like domain"/>
    <property type="match status" value="2"/>
</dbReference>
<dbReference type="EMBL" id="FR824060">
    <property type="protein sequence ID" value="CCA15824.1"/>
    <property type="molecule type" value="Genomic_DNA"/>
</dbReference>
<feature type="transmembrane region" description="Helical" evidence="3">
    <location>
        <begin position="53"/>
        <end position="74"/>
    </location>
</feature>
<keyword evidence="2" id="KW-0408">Iron</keyword>
<keyword evidence="3" id="KW-0812">Transmembrane</keyword>
<evidence type="ECO:0000256" key="2">
    <source>
        <dbReference type="ARBA" id="ARBA00023004"/>
    </source>
</evidence>
<keyword evidence="1" id="KW-0479">Metal-binding</keyword>
<keyword evidence="3" id="KW-0472">Membrane</keyword>
<evidence type="ECO:0000256" key="1">
    <source>
        <dbReference type="ARBA" id="ARBA00022723"/>
    </source>
</evidence>
<dbReference type="PANTHER" id="PTHR10869">
    <property type="entry name" value="PROLYL 4-HYDROXYLASE ALPHA SUBUNIT"/>
    <property type="match status" value="1"/>
</dbReference>
<dbReference type="GO" id="GO:0004656">
    <property type="term" value="F:procollagen-proline 4-dioxygenase activity"/>
    <property type="evidence" value="ECO:0007669"/>
    <property type="project" value="TreeGrafter"/>
</dbReference>
<name>F0W427_9STRA</name>
<protein>
    <submittedName>
        <fullName evidence="4">Uncharacterized protein AlNc14C15G1714</fullName>
    </submittedName>
</protein>
<organism evidence="4">
    <name type="scientific">Albugo laibachii Nc14</name>
    <dbReference type="NCBI Taxonomy" id="890382"/>
    <lineage>
        <taxon>Eukaryota</taxon>
        <taxon>Sar</taxon>
        <taxon>Stramenopiles</taxon>
        <taxon>Oomycota</taxon>
        <taxon>Peronosporomycetes</taxon>
        <taxon>Albuginales</taxon>
        <taxon>Albuginaceae</taxon>
        <taxon>Albugo</taxon>
    </lineage>
</organism>
<evidence type="ECO:0000313" key="4">
    <source>
        <dbReference type="EMBL" id="CCA15824.1"/>
    </source>
</evidence>
<reference evidence="4" key="1">
    <citation type="journal article" date="2011" name="PLoS Biol.">
        <title>Gene gain and loss during evolution of obligate parasitism in the white rust pathogen of Arabidopsis thaliana.</title>
        <authorList>
            <person name="Kemen E."/>
            <person name="Gardiner A."/>
            <person name="Schultz-Larsen T."/>
            <person name="Kemen A.C."/>
            <person name="Balmuth A.L."/>
            <person name="Robert-Seilaniantz A."/>
            <person name="Bailey K."/>
            <person name="Holub E."/>
            <person name="Studholme D.J."/>
            <person name="Maclean D."/>
            <person name="Jones J.D."/>
        </authorList>
    </citation>
    <scope>NUCLEOTIDE SEQUENCE</scope>
</reference>
<dbReference type="GO" id="GO:0005783">
    <property type="term" value="C:endoplasmic reticulum"/>
    <property type="evidence" value="ECO:0007669"/>
    <property type="project" value="TreeGrafter"/>
</dbReference>